<dbReference type="PIRSF" id="PIRSF015855">
    <property type="entry name" value="TypeIII_Mtase_mKpnI"/>
    <property type="match status" value="1"/>
</dbReference>
<evidence type="ECO:0000259" key="6">
    <source>
        <dbReference type="Pfam" id="PF01555"/>
    </source>
</evidence>
<dbReference type="SUPFAM" id="SSF53335">
    <property type="entry name" value="S-adenosyl-L-methionine-dependent methyltransferases"/>
    <property type="match status" value="1"/>
</dbReference>
<dbReference type="InterPro" id="IPR002052">
    <property type="entry name" value="DNA_methylase_N6_adenine_CS"/>
</dbReference>
<dbReference type="Proteomes" id="UP001652445">
    <property type="component" value="Unassembled WGS sequence"/>
</dbReference>
<dbReference type="PRINTS" id="PR00506">
    <property type="entry name" value="D21N6MTFRASE"/>
</dbReference>
<proteinExistence type="inferred from homology"/>
<accession>A0ABT2UN52</accession>
<feature type="domain" description="DNA methylase N-4/N-6" evidence="6">
    <location>
        <begin position="121"/>
        <end position="439"/>
    </location>
</feature>
<dbReference type="Pfam" id="PF01555">
    <property type="entry name" value="N6_N4_Mtase"/>
    <property type="match status" value="1"/>
</dbReference>
<evidence type="ECO:0000313" key="8">
    <source>
        <dbReference type="Proteomes" id="UP001652445"/>
    </source>
</evidence>
<dbReference type="Gene3D" id="3.40.50.150">
    <property type="entry name" value="Vaccinia Virus protein VP39"/>
    <property type="match status" value="1"/>
</dbReference>
<gene>
    <name evidence="7" type="ORF">OB236_25365</name>
</gene>
<evidence type="ECO:0000256" key="2">
    <source>
        <dbReference type="ARBA" id="ARBA00022603"/>
    </source>
</evidence>
<comment type="caution">
    <text evidence="7">The sequence shown here is derived from an EMBL/GenBank/DDBJ whole genome shotgun (WGS) entry which is preliminary data.</text>
</comment>
<dbReference type="InterPro" id="IPR002295">
    <property type="entry name" value="N4/N6-MTase_EcoPI_Mod-like"/>
</dbReference>
<protein>
    <submittedName>
        <fullName evidence="7">Site-specific DNA-methyltransferase</fullName>
    </submittedName>
</protein>
<evidence type="ECO:0000256" key="5">
    <source>
        <dbReference type="ARBA" id="ARBA00022747"/>
    </source>
</evidence>
<comment type="similarity">
    <text evidence="1">Belongs to the N(4)/N(6)-methyltransferase family.</text>
</comment>
<keyword evidence="3" id="KW-0808">Transferase</keyword>
<keyword evidence="8" id="KW-1185">Reference proteome</keyword>
<dbReference type="InterPro" id="IPR002941">
    <property type="entry name" value="DNA_methylase_N4/N6"/>
</dbReference>
<sequence length="620" mass="70991">MDKLTMKPQGTEQINTNAIAQLFPNVMTEVKGEDGILRRVIDFDLLKQELSPHIVEGEKERYQLTWPGKKEAILQANQPVEKTLRPIQADSSNWNNTHNMYIEGDNLDVLKLLQESYLNKIKCIYIDPPYNTGNDFIYRDDYSQTVEQYAEASGQVNGEGLRYFHNTESNGRFHSDWLTMIYPRLKLARNLLNEQGVIFISVDDHEVDNLKKVCDELFGEMNFIEQLVWKRRATPPNDRIIGRNHEYIVVYAKNASQVQLYLQPRSEELNARYRNPDHDPRGRWVASDLSANGKGGRLVESCIYPILHPQTGEGFMPPANKCWLYNKEKMDELLADGRIGFRENSGAPYLKRYLSEVRDGVTLPTIIENGGFSFDSAKELKALFDKDTFEFPKPTSLLKILLKTGTIDDDIVLDFFSGSASTADAVMQLNAEDGGNRKYILVQLPEPCADRSEARRAGYETICDIGKERIRRAARKIKVETDAVIDYGFRVYRIDSSNMKEVYYVPEQLEQQFVLELESNIKEDRSNEDLLIQVMLELGLELSLPMVIKVIEGRQVYLVAGNSLVCCFEERITRNVMKEIAKEKPIRAVFRDSSFASDADRVHVEEMFKSLSAGTEIKVI</sequence>
<keyword evidence="5" id="KW-0680">Restriction system</keyword>
<dbReference type="PROSITE" id="PS00092">
    <property type="entry name" value="N6_MTASE"/>
    <property type="match status" value="1"/>
</dbReference>
<keyword evidence="2" id="KW-0489">Methyltransferase</keyword>
<evidence type="ECO:0000256" key="4">
    <source>
        <dbReference type="ARBA" id="ARBA00022691"/>
    </source>
</evidence>
<evidence type="ECO:0000313" key="7">
    <source>
        <dbReference type="EMBL" id="MCU6795446.1"/>
    </source>
</evidence>
<evidence type="ECO:0000256" key="3">
    <source>
        <dbReference type="ARBA" id="ARBA00022679"/>
    </source>
</evidence>
<name>A0ABT2UN52_9BACL</name>
<dbReference type="EMBL" id="JAOQIO010000094">
    <property type="protein sequence ID" value="MCU6795446.1"/>
    <property type="molecule type" value="Genomic_DNA"/>
</dbReference>
<dbReference type="InterPro" id="IPR029063">
    <property type="entry name" value="SAM-dependent_MTases_sf"/>
</dbReference>
<reference evidence="7 8" key="1">
    <citation type="submission" date="2022-09" db="EMBL/GenBank/DDBJ databases">
        <authorList>
            <person name="Han X.L."/>
            <person name="Wang Q."/>
            <person name="Lu T."/>
        </authorList>
    </citation>
    <scope>NUCLEOTIDE SEQUENCE [LARGE SCALE GENOMIC DNA]</scope>
    <source>
        <strain evidence="7 8">WQ 127069</strain>
    </source>
</reference>
<evidence type="ECO:0000256" key="1">
    <source>
        <dbReference type="ARBA" id="ARBA00006594"/>
    </source>
</evidence>
<dbReference type="RefSeq" id="WP_262686382.1">
    <property type="nucleotide sequence ID" value="NZ_JAOQIO010000094.1"/>
</dbReference>
<keyword evidence="4" id="KW-0949">S-adenosyl-L-methionine</keyword>
<organism evidence="7 8">
    <name type="scientific">Paenibacillus baimaensis</name>
    <dbReference type="NCBI Taxonomy" id="2982185"/>
    <lineage>
        <taxon>Bacteria</taxon>
        <taxon>Bacillati</taxon>
        <taxon>Bacillota</taxon>
        <taxon>Bacilli</taxon>
        <taxon>Bacillales</taxon>
        <taxon>Paenibacillaceae</taxon>
        <taxon>Paenibacillus</taxon>
    </lineage>
</organism>